<evidence type="ECO:0000256" key="10">
    <source>
        <dbReference type="HAMAP-Rule" id="MF_01326"/>
    </source>
</evidence>
<evidence type="ECO:0000256" key="2">
    <source>
        <dbReference type="ARBA" id="ARBA00010618"/>
    </source>
</evidence>
<keyword evidence="6 10" id="KW-0689">Ribosomal protein</keyword>
<dbReference type="InterPro" id="IPR041988">
    <property type="entry name" value="Ribosomal_uL24_KOW"/>
</dbReference>
<evidence type="ECO:0000313" key="14">
    <source>
        <dbReference type="Proteomes" id="UP000184114"/>
    </source>
</evidence>
<comment type="function">
    <text evidence="1 10">One of two assembly initiator proteins, it binds directly to the 5'-end of the 23S rRNA, where it nucleates assembly of the 50S subunit.</text>
</comment>
<reference evidence="14" key="1">
    <citation type="submission" date="2016-11" db="EMBL/GenBank/DDBJ databases">
        <authorList>
            <person name="Varghese N."/>
            <person name="Submissions S."/>
        </authorList>
    </citation>
    <scope>NUCLEOTIDE SEQUENCE [LARGE SCALE GENOMIC DNA]</scope>
    <source>
        <strain evidence="14">DSM 18095</strain>
    </source>
</reference>
<dbReference type="Pfam" id="PF00467">
    <property type="entry name" value="KOW"/>
    <property type="match status" value="1"/>
</dbReference>
<dbReference type="Gene3D" id="2.30.30.30">
    <property type="match status" value="1"/>
</dbReference>
<evidence type="ECO:0000256" key="8">
    <source>
        <dbReference type="ARBA" id="ARBA00035206"/>
    </source>
</evidence>
<evidence type="ECO:0000256" key="1">
    <source>
        <dbReference type="ARBA" id="ARBA00004072"/>
    </source>
</evidence>
<dbReference type="STRING" id="1123404.SAMN02745784_02552"/>
<comment type="subunit">
    <text evidence="3 10">Part of the 50S ribosomal subunit.</text>
</comment>
<dbReference type="NCBIfam" id="TIGR01079">
    <property type="entry name" value="rplX_bact"/>
    <property type="match status" value="1"/>
</dbReference>
<dbReference type="GO" id="GO:0019843">
    <property type="term" value="F:rRNA binding"/>
    <property type="evidence" value="ECO:0007669"/>
    <property type="project" value="UniProtKB-UniRule"/>
</dbReference>
<dbReference type="InterPro" id="IPR005825">
    <property type="entry name" value="Ribosomal_uL24_CS"/>
</dbReference>
<evidence type="ECO:0000256" key="7">
    <source>
        <dbReference type="ARBA" id="ARBA00023274"/>
    </source>
</evidence>
<evidence type="ECO:0000256" key="4">
    <source>
        <dbReference type="ARBA" id="ARBA00022730"/>
    </source>
</evidence>
<dbReference type="PROSITE" id="PS01108">
    <property type="entry name" value="RIBOSOMAL_L24"/>
    <property type="match status" value="1"/>
</dbReference>
<dbReference type="PANTHER" id="PTHR12903">
    <property type="entry name" value="MITOCHONDRIAL RIBOSOMAL PROTEIN L24"/>
    <property type="match status" value="1"/>
</dbReference>
<gene>
    <name evidence="10" type="primary">rplX</name>
    <name evidence="13" type="ORF">SAMN02745784_02552</name>
</gene>
<accession>A0A1M4Y938</accession>
<dbReference type="InterPro" id="IPR008991">
    <property type="entry name" value="Translation_prot_SH3-like_sf"/>
</dbReference>
<dbReference type="AlphaFoldDB" id="A0A1M4Y938"/>
<proteinExistence type="inferred from homology"/>
<feature type="domain" description="KOW" evidence="12">
    <location>
        <begin position="2"/>
        <end position="29"/>
    </location>
</feature>
<dbReference type="InterPro" id="IPR014722">
    <property type="entry name" value="Rib_uL2_dom2"/>
</dbReference>
<dbReference type="GO" id="GO:0003735">
    <property type="term" value="F:structural constituent of ribosome"/>
    <property type="evidence" value="ECO:0007669"/>
    <property type="project" value="InterPro"/>
</dbReference>
<dbReference type="InterPro" id="IPR005824">
    <property type="entry name" value="KOW"/>
</dbReference>
<dbReference type="FunFam" id="2.30.30.30:FF:000004">
    <property type="entry name" value="50S ribosomal protein L24"/>
    <property type="match status" value="1"/>
</dbReference>
<dbReference type="InterPro" id="IPR003256">
    <property type="entry name" value="Ribosomal_uL24"/>
</dbReference>
<keyword evidence="5 10" id="KW-0694">RNA-binding</keyword>
<comment type="similarity">
    <text evidence="2 10 11">Belongs to the universal ribosomal protein uL24 family.</text>
</comment>
<evidence type="ECO:0000256" key="11">
    <source>
        <dbReference type="RuleBase" id="RU003477"/>
    </source>
</evidence>
<dbReference type="HAMAP" id="MF_01326_B">
    <property type="entry name" value="Ribosomal_uL24_B"/>
    <property type="match status" value="1"/>
</dbReference>
<protein>
    <recommendedName>
        <fullName evidence="8 10">Large ribosomal subunit protein uL24</fullName>
    </recommendedName>
</protein>
<keyword evidence="7 10" id="KW-0687">Ribonucleoprotein</keyword>
<sequence>MHVKSGDTVVVIAGKDKGKKGKVLRVFPNENRVIVEGVNMLTKHKKAQGPTIPGGIVKMEGAINASNVMYFCEKDKTGVRVGHNLLADGSKVRVCKKCGEVLDK</sequence>
<dbReference type="RefSeq" id="WP_072976879.1">
    <property type="nucleotide sequence ID" value="NZ_FQTY01000016.1"/>
</dbReference>
<dbReference type="EMBL" id="FQTY01000016">
    <property type="protein sequence ID" value="SHF02294.1"/>
    <property type="molecule type" value="Genomic_DNA"/>
</dbReference>
<keyword evidence="4 10" id="KW-0699">rRNA-binding</keyword>
<dbReference type="CDD" id="cd06089">
    <property type="entry name" value="KOW_RPL26"/>
    <property type="match status" value="1"/>
</dbReference>
<dbReference type="InterPro" id="IPR057264">
    <property type="entry name" value="Ribosomal_uL24_C"/>
</dbReference>
<dbReference type="GO" id="GO:0006412">
    <property type="term" value="P:translation"/>
    <property type="evidence" value="ECO:0007669"/>
    <property type="project" value="UniProtKB-UniRule"/>
</dbReference>
<keyword evidence="14" id="KW-1185">Reference proteome</keyword>
<dbReference type="GeneID" id="90995890"/>
<evidence type="ECO:0000256" key="6">
    <source>
        <dbReference type="ARBA" id="ARBA00022980"/>
    </source>
</evidence>
<organism evidence="13 14">
    <name type="scientific">Tissierella praeacuta DSM 18095</name>
    <dbReference type="NCBI Taxonomy" id="1123404"/>
    <lineage>
        <taxon>Bacteria</taxon>
        <taxon>Bacillati</taxon>
        <taxon>Bacillota</taxon>
        <taxon>Tissierellia</taxon>
        <taxon>Tissierellales</taxon>
        <taxon>Tissierellaceae</taxon>
        <taxon>Tissierella</taxon>
    </lineage>
</organism>
<evidence type="ECO:0000256" key="5">
    <source>
        <dbReference type="ARBA" id="ARBA00022884"/>
    </source>
</evidence>
<evidence type="ECO:0000256" key="9">
    <source>
        <dbReference type="ARBA" id="ARBA00058688"/>
    </source>
</evidence>
<evidence type="ECO:0000313" key="13">
    <source>
        <dbReference type="EMBL" id="SHF02294.1"/>
    </source>
</evidence>
<dbReference type="GO" id="GO:1990904">
    <property type="term" value="C:ribonucleoprotein complex"/>
    <property type="evidence" value="ECO:0007669"/>
    <property type="project" value="UniProtKB-KW"/>
</dbReference>
<dbReference type="Pfam" id="PF17136">
    <property type="entry name" value="ribosomal_L24"/>
    <property type="match status" value="1"/>
</dbReference>
<dbReference type="GO" id="GO:0005840">
    <property type="term" value="C:ribosome"/>
    <property type="evidence" value="ECO:0007669"/>
    <property type="project" value="UniProtKB-KW"/>
</dbReference>
<dbReference type="SMART" id="SM00739">
    <property type="entry name" value="KOW"/>
    <property type="match status" value="1"/>
</dbReference>
<dbReference type="Proteomes" id="UP000184114">
    <property type="component" value="Unassembled WGS sequence"/>
</dbReference>
<comment type="function">
    <text evidence="9 10">One of the proteins that surrounds the polypeptide exit tunnel on the outside of the subunit.</text>
</comment>
<dbReference type="SUPFAM" id="SSF50104">
    <property type="entry name" value="Translation proteins SH3-like domain"/>
    <property type="match status" value="1"/>
</dbReference>
<evidence type="ECO:0000259" key="12">
    <source>
        <dbReference type="SMART" id="SM00739"/>
    </source>
</evidence>
<evidence type="ECO:0000256" key="3">
    <source>
        <dbReference type="ARBA" id="ARBA00011838"/>
    </source>
</evidence>
<name>A0A1M4Y938_9FIRM</name>